<reference evidence="1 2" key="1">
    <citation type="journal article" date="2011" name="Stand. Genomic Sci.">
        <title>Complete genome sequence of Haliscomenobacter hydrossis type strain (O).</title>
        <authorList>
            <consortium name="US DOE Joint Genome Institute (JGI-PGF)"/>
            <person name="Daligault H."/>
            <person name="Lapidus A."/>
            <person name="Zeytun A."/>
            <person name="Nolan M."/>
            <person name="Lucas S."/>
            <person name="Del Rio T.G."/>
            <person name="Tice H."/>
            <person name="Cheng J.F."/>
            <person name="Tapia R."/>
            <person name="Han C."/>
            <person name="Goodwin L."/>
            <person name="Pitluck S."/>
            <person name="Liolios K."/>
            <person name="Pagani I."/>
            <person name="Ivanova N."/>
            <person name="Huntemann M."/>
            <person name="Mavromatis K."/>
            <person name="Mikhailova N."/>
            <person name="Pati A."/>
            <person name="Chen A."/>
            <person name="Palaniappan K."/>
            <person name="Land M."/>
            <person name="Hauser L."/>
            <person name="Brambilla E.M."/>
            <person name="Rohde M."/>
            <person name="Verbarg S."/>
            <person name="Goker M."/>
            <person name="Bristow J."/>
            <person name="Eisen J.A."/>
            <person name="Markowitz V."/>
            <person name="Hugenholtz P."/>
            <person name="Kyrpides N.C."/>
            <person name="Klenk H.P."/>
            <person name="Woyke T."/>
        </authorList>
    </citation>
    <scope>NUCLEOTIDE SEQUENCE [LARGE SCALE GENOMIC DNA]</scope>
    <source>
        <strain evidence="2">ATCC 27775 / DSM 1100 / LMG 10767 / O</strain>
    </source>
</reference>
<dbReference type="Pfam" id="PF01026">
    <property type="entry name" value="TatD_DNase"/>
    <property type="match status" value="1"/>
</dbReference>
<reference key="2">
    <citation type="submission" date="2011-04" db="EMBL/GenBank/DDBJ databases">
        <title>Complete sequence of chromosome of Haliscomenobacter hydrossis DSM 1100.</title>
        <authorList>
            <consortium name="US DOE Joint Genome Institute (JGI-PGF)"/>
            <person name="Lucas S."/>
            <person name="Han J."/>
            <person name="Lapidus A."/>
            <person name="Bruce D."/>
            <person name="Goodwin L."/>
            <person name="Pitluck S."/>
            <person name="Peters L."/>
            <person name="Kyrpides N."/>
            <person name="Mavromatis K."/>
            <person name="Ivanova N."/>
            <person name="Ovchinnikova G."/>
            <person name="Pagani I."/>
            <person name="Daligault H."/>
            <person name="Detter J.C."/>
            <person name="Han C."/>
            <person name="Land M."/>
            <person name="Hauser L."/>
            <person name="Markowitz V."/>
            <person name="Cheng J.-F."/>
            <person name="Hugenholtz P."/>
            <person name="Woyke T."/>
            <person name="Wu D."/>
            <person name="Verbarg S."/>
            <person name="Frueling A."/>
            <person name="Brambilla E."/>
            <person name="Klenk H.-P."/>
            <person name="Eisen J.A."/>
        </authorList>
    </citation>
    <scope>NUCLEOTIDE SEQUENCE</scope>
    <source>
        <strain>DSM 1100</strain>
    </source>
</reference>
<dbReference type="PANTHER" id="PTHR46124:SF2">
    <property type="entry name" value="D-AMINOACYL-TRNA DEACYLASE"/>
    <property type="match status" value="1"/>
</dbReference>
<keyword evidence="2" id="KW-1185">Reference proteome</keyword>
<dbReference type="Proteomes" id="UP000008461">
    <property type="component" value="Chromosome"/>
</dbReference>
<dbReference type="SUPFAM" id="SSF51556">
    <property type="entry name" value="Metallo-dependent hydrolases"/>
    <property type="match status" value="1"/>
</dbReference>
<accession>F4L5X4</accession>
<name>F4L5X4_HALH1</name>
<dbReference type="eggNOG" id="COG0084">
    <property type="taxonomic scope" value="Bacteria"/>
</dbReference>
<organism evidence="1 2">
    <name type="scientific">Haliscomenobacter hydrossis (strain ATCC 27775 / DSM 1100 / LMG 10767 / O)</name>
    <dbReference type="NCBI Taxonomy" id="760192"/>
    <lineage>
        <taxon>Bacteria</taxon>
        <taxon>Pseudomonadati</taxon>
        <taxon>Bacteroidota</taxon>
        <taxon>Saprospiria</taxon>
        <taxon>Saprospirales</taxon>
        <taxon>Haliscomenobacteraceae</taxon>
        <taxon>Haliscomenobacter</taxon>
    </lineage>
</organism>
<evidence type="ECO:0000313" key="2">
    <source>
        <dbReference type="Proteomes" id="UP000008461"/>
    </source>
</evidence>
<dbReference type="EMBL" id="CP002691">
    <property type="protein sequence ID" value="AEE52084.1"/>
    <property type="molecule type" value="Genomic_DNA"/>
</dbReference>
<proteinExistence type="predicted"/>
<dbReference type="STRING" id="760192.Halhy_4239"/>
<sequence>MLIDFHNHHQFSAPDTLSIRSFHQKEQALFAEWKAPCSVGLHPCFVSAVEGIRDEQLNWLSRVAQDEKVLFIGECGLDKLQGPDLINQTFVFEYCMQLAETLRKPLVIHCVRAYAELLSIIKKLQPSIPLVIHGFARKPSVLEPLIKQGFFISFGAAILAPNSGAAQSLAQTPLDQLFLETDDKVLPIADLYTRAAQIKGLTFAALEAAIQSNWEQLGAIKK</sequence>
<protein>
    <submittedName>
        <fullName evidence="1">TatD-related deoxyribonuclease</fullName>
    </submittedName>
</protein>
<dbReference type="KEGG" id="hhy:Halhy_4239"/>
<dbReference type="GO" id="GO:0016788">
    <property type="term" value="F:hydrolase activity, acting on ester bonds"/>
    <property type="evidence" value="ECO:0007669"/>
    <property type="project" value="InterPro"/>
</dbReference>
<evidence type="ECO:0000313" key="1">
    <source>
        <dbReference type="EMBL" id="AEE52084.1"/>
    </source>
</evidence>
<dbReference type="Gene3D" id="3.20.20.140">
    <property type="entry name" value="Metal-dependent hydrolases"/>
    <property type="match status" value="1"/>
</dbReference>
<gene>
    <name evidence="1" type="ordered locus">Halhy_4239</name>
</gene>
<dbReference type="InterPro" id="IPR001130">
    <property type="entry name" value="TatD-like"/>
</dbReference>
<dbReference type="PANTHER" id="PTHR46124">
    <property type="entry name" value="D-AMINOACYL-TRNA DEACYLASE"/>
    <property type="match status" value="1"/>
</dbReference>
<dbReference type="HOGENOM" id="CLU_031506_6_0_10"/>
<dbReference type="InterPro" id="IPR032466">
    <property type="entry name" value="Metal_Hydrolase"/>
</dbReference>
<dbReference type="AlphaFoldDB" id="F4L5X4"/>